<comment type="subcellular location">
    <subcellularLocation>
        <location evidence="1 9">Nucleus</location>
    </subcellularLocation>
</comment>
<evidence type="ECO:0000256" key="6">
    <source>
        <dbReference type="ARBA" id="ARBA00023159"/>
    </source>
</evidence>
<evidence type="ECO:0000313" key="15">
    <source>
        <dbReference type="WBParaSite" id="Minc3s01639g25272"/>
    </source>
</evidence>
<feature type="region of interest" description="Disordered" evidence="11">
    <location>
        <begin position="2455"/>
        <end position="2476"/>
    </location>
</feature>
<proteinExistence type="inferred from homology"/>
<feature type="region of interest" description="Disordered" evidence="11">
    <location>
        <begin position="2191"/>
        <end position="2221"/>
    </location>
</feature>
<evidence type="ECO:0000256" key="2">
    <source>
        <dbReference type="ARBA" id="ARBA00009354"/>
    </source>
</evidence>
<evidence type="ECO:0000313" key="14">
    <source>
        <dbReference type="Proteomes" id="UP000887563"/>
    </source>
</evidence>
<keyword evidence="7 9" id="KW-0804">Transcription</keyword>
<feature type="compositionally biased region" description="Polar residues" evidence="11">
    <location>
        <begin position="975"/>
        <end position="987"/>
    </location>
</feature>
<protein>
    <recommendedName>
        <fullName evidence="3 9">Mediator of RNA polymerase II transcription subunit 13</fullName>
    </recommendedName>
</protein>
<dbReference type="PANTHER" id="PTHR48249">
    <property type="entry name" value="MEDIATOR OF RNA POLYMERASE II TRANSCRIPTION SUBUNIT 13"/>
    <property type="match status" value="1"/>
</dbReference>
<feature type="compositionally biased region" description="Gly residues" evidence="11">
    <location>
        <begin position="2467"/>
        <end position="2476"/>
    </location>
</feature>
<keyword evidence="4 9" id="KW-0678">Repressor</keyword>
<feature type="domain" description="MID" evidence="13">
    <location>
        <begin position="2012"/>
        <end position="2397"/>
    </location>
</feature>
<dbReference type="PANTHER" id="PTHR48249:SF3">
    <property type="entry name" value="MEDIATOR OF RNA POLYMERASE II TRANSCRIPTION SUBUNIT 13"/>
    <property type="match status" value="1"/>
</dbReference>
<feature type="region of interest" description="Disordered" evidence="11">
    <location>
        <begin position="273"/>
        <end position="306"/>
    </location>
</feature>
<evidence type="ECO:0000256" key="11">
    <source>
        <dbReference type="SAM" id="MobiDB-lite"/>
    </source>
</evidence>
<dbReference type="GO" id="GO:0016592">
    <property type="term" value="C:mediator complex"/>
    <property type="evidence" value="ECO:0007669"/>
    <property type="project" value="InterPro"/>
</dbReference>
<dbReference type="InterPro" id="IPR041285">
    <property type="entry name" value="MID_MedPIWI"/>
</dbReference>
<evidence type="ECO:0000256" key="7">
    <source>
        <dbReference type="ARBA" id="ARBA00023163"/>
    </source>
</evidence>
<evidence type="ECO:0000256" key="10">
    <source>
        <dbReference type="SAM" id="Coils"/>
    </source>
</evidence>
<feature type="compositionally biased region" description="Polar residues" evidence="11">
    <location>
        <begin position="280"/>
        <end position="296"/>
    </location>
</feature>
<evidence type="ECO:0000256" key="1">
    <source>
        <dbReference type="ARBA" id="ARBA00004123"/>
    </source>
</evidence>
<comment type="similarity">
    <text evidence="2 9">Belongs to the Mediator complex subunit 13 family.</text>
</comment>
<name>A0A914MF25_MELIC</name>
<organism evidence="14 15">
    <name type="scientific">Meloidogyne incognita</name>
    <name type="common">Southern root-knot nematode worm</name>
    <name type="synonym">Oxyuris incognita</name>
    <dbReference type="NCBI Taxonomy" id="6306"/>
    <lineage>
        <taxon>Eukaryota</taxon>
        <taxon>Metazoa</taxon>
        <taxon>Ecdysozoa</taxon>
        <taxon>Nematoda</taxon>
        <taxon>Chromadorea</taxon>
        <taxon>Rhabditida</taxon>
        <taxon>Tylenchina</taxon>
        <taxon>Tylenchomorpha</taxon>
        <taxon>Tylenchoidea</taxon>
        <taxon>Meloidogynidae</taxon>
        <taxon>Meloidogyninae</taxon>
        <taxon>Meloidogyne</taxon>
        <taxon>Meloidogyne incognita group</taxon>
    </lineage>
</organism>
<dbReference type="Pfam" id="PF18296">
    <property type="entry name" value="MID_MedPIWI"/>
    <property type="match status" value="1"/>
</dbReference>
<keyword evidence="10" id="KW-0175">Coiled coil</keyword>
<evidence type="ECO:0000256" key="5">
    <source>
        <dbReference type="ARBA" id="ARBA00023015"/>
    </source>
</evidence>
<dbReference type="GO" id="GO:0003713">
    <property type="term" value="F:transcription coactivator activity"/>
    <property type="evidence" value="ECO:0007669"/>
    <property type="project" value="TreeGrafter"/>
</dbReference>
<dbReference type="InterPro" id="IPR051139">
    <property type="entry name" value="Mediator_complx_sub13"/>
</dbReference>
<dbReference type="GO" id="GO:0045944">
    <property type="term" value="P:positive regulation of transcription by RNA polymerase II"/>
    <property type="evidence" value="ECO:0007669"/>
    <property type="project" value="TreeGrafter"/>
</dbReference>
<evidence type="ECO:0000256" key="4">
    <source>
        <dbReference type="ARBA" id="ARBA00022491"/>
    </source>
</evidence>
<feature type="compositionally biased region" description="Polar residues" evidence="11">
    <location>
        <begin position="2878"/>
        <end position="2899"/>
    </location>
</feature>
<feature type="coiled-coil region" evidence="10">
    <location>
        <begin position="2244"/>
        <end position="2278"/>
    </location>
</feature>
<feature type="domain" description="Mediator complex subunit Med13 C-terminal" evidence="12">
    <location>
        <begin position="2485"/>
        <end position="2949"/>
    </location>
</feature>
<comment type="function">
    <text evidence="9">Component of the Mediator complex, a coactivator involved in regulated transcription of nearly all RNA polymerase II-dependent genes. Mediator functions as a bridge to convey information from gene-specific regulatory proteins to the basal RNA polymerase II transcription machinery. Mediator is recruited to promoters by direct interactions with regulatory proteins and serves as a scaffold for the assembly of a functional preinitiation complex with RNA polymerase II and the general transcription factors.</text>
</comment>
<feature type="compositionally biased region" description="Low complexity" evidence="11">
    <location>
        <begin position="2455"/>
        <end position="2466"/>
    </location>
</feature>
<feature type="region of interest" description="Disordered" evidence="11">
    <location>
        <begin position="966"/>
        <end position="987"/>
    </location>
</feature>
<evidence type="ECO:0000256" key="9">
    <source>
        <dbReference type="RuleBase" id="RU364134"/>
    </source>
</evidence>
<feature type="compositionally biased region" description="Low complexity" evidence="11">
    <location>
        <begin position="2677"/>
        <end position="2702"/>
    </location>
</feature>
<reference evidence="15" key="1">
    <citation type="submission" date="2022-11" db="UniProtKB">
        <authorList>
            <consortium name="WormBaseParasite"/>
        </authorList>
    </citation>
    <scope>IDENTIFICATION</scope>
</reference>
<feature type="region of interest" description="Disordered" evidence="11">
    <location>
        <begin position="2671"/>
        <end position="2714"/>
    </location>
</feature>
<sequence>MSNGSVSPGSSIPTTSLEDCSTNIFQIAEINGLKWCCFTSNFSSNSPTLKLKSSTLCADIVGTDNADPVLRAYIDCLEANLLCTWRRRPPVASTLAAFDNPIPRPDAQKELWIFWYTSEEPKLVEDFKLRGLNVVTHSESTDADAPRVEFEYETRTLFFKSLNSAIERRLLSEGFVRFGRWLCRPLELSSLYTEDKHTIPKFMNAIRFHYFLHRDSLVCASIVVQRQPAILRLSQCHFKEATQSAQPVILAPWSIRAQLLPNQQDFLADFDTGKTPVIPSPSNEEGPSFLSSTLSPEKNDGGGTCTKRRLSQLVESHWKEWKRIYPALELLTTNSNGNKSSNAANNKRRTSSGVISSSRSNSLSSIPRMVVIQLGGQFVLYPSAFIGILVDELICPLPFKTTSTSKTDEATCSDILVDNILDQSEKSAKSFSSRKSDFQTSKIRRHIHTGLSAARASYGLGCLRNPKNRVSAAEHSDPFNCDLQQQRASDCMAEFGYDYMRREFCYCRICPQLGRAFSSVQSSLAESQKESQTCQTTLNSLISNNHHQQPKVSFHRMVSDEGIQSNGDDYLNVRQHMSNFSPKNSLSHRARNSRPKCINSIRGSSAMITSTSTPSHSRWMDSLDNYPDSSKEYVNKISFQNKGHWDLLNMTDERSFSTISRSKVLLADQIINKSAHACTCTSELERMILGDDDDDDSDQQKVACPVNEGDPLGLLQRLIHQNLQQNLKWRKRKRKWNCVGSSTKKYKRVAWPTLSSLELLNIAFTKEESNVFSNDPYSLLPMLNPEVNHSNSEQLSQLQPYAAHQSFVSSRQPQSMLMKLLLSPSAEGMDAQQRDGCLTEAQTHDMSHNQHQNSVMATIRTTNITEGLTTLSQQQIATTNHIIDEHMDEYAVTPPALLDSDTSLLVAQQQQMADQEIKDQQGLMMNISLHEMNFGEEVHACGHSSPDLYSPPSTTCNTLQTLLQHQQQHTPQNTMLSPPASNEQVDSVNSGGIPASQIFHGGIPTTSNFTTTCMNQPTGHWDLLNMTDERSFSTISRSKVLLADQIINQSAHACSSNDTINSASHCDIRPSSSFLYQQLQPSTCTSELERMILGDDDDDDSDQQKVACPVNEGDPLGLLQRLIHQNLQQNLKWRKRKRKWNCVGSSTKKYKRVAWPTLSSLELLNIGFTKEESNVFSNDPYSLLPMLSPEVNHSNSEQLSQLQPYAAHQSFVSSRQPQSMLMKLLLSPSAEGMDAQQRDGCLTEAQTHDMSHNQHQNSVMATIRTTNITEGLTTLSQQQITTTNHIIDEHMDEYAVTPPALLDSDTSLLVAQQQQMADQEIKDQQGLMMNISLHEMNFGYSTMAAAAANAILQESMSKIYPTPPTPAQQFSPQNILLFSHHHLPHQFQSLSQSHVNSEQAIVSVLGYFAEQLHNLPWEEPIYELSNHHKSHARHFCKNMLSVCENNLDDRLNDVSCAECSSILNALENQNQHNRLLKRDCCESESVEKITPNFILKMSTGVGTITAIQLHALAQRRTKADSQLEYRLQLEEHARFRILVGNNSSGFVPQWPGGNWHDNLPQGPPFPHIPSLHPQGIRNFGPSFPIFQGSVQPILSHNEQLVDGNSPVTPFYHQSVAETPQQQMLSRQISFTNSSQMSTQLVSPSLITSTSAQTINHQPAMTHCLDFISSATSGNKFRDFLLNINLCNSSLFTLLIQDTIADLHYDIVFDACPLCCCNSNIRSFELGFYITGPKEMLKFCDYLQQRQRQQHPQALLSKHWSGFRIPPVELQKCICGFSAVRHRYLCGQGSGLFQEDIAEALGVIYAPSQRLLLRNFNTNDLSDCKLMDLIRHLVISRDVASLVEGRLSLLYSTSPEYLQSSVDSFELNALINGIMGVCGILQERQKYPVDESFLHPWGYQSANSVGEPRDTECLGIFDEVCDIMRDPSFPSLVPCFSSNGRRFDQLSLRIFARIKNVSLMGGSNRIGEEENGRAEPIPKVVVLSSAEREPLLLSPTMIRNWEQLELMPIDQPKDVLYLALVPDVNVLAEKCKIFLEELGSVYERRCRLGSHIRLSIKDAPKDAILRVGRSSLPLNLGYQMFNSLPHSFFTQFGFDQHLNDPIIQKFASYMECCNQELQELAKFLTANDSIFERRALLESIFRQQHIPQTTSLASPPDASAMPPPAMPGGTLFTSNGQSANVSAENGVNSLAIHQHPSPLSTPGFANQQQSPAGGSGPNSVPILHGNVSGDCLNATAAMSRTPSGIESVEELAKIEDKLIKDMREQVDLLLSKEEQARRLQMPHVLVIYLINPFGQIAVTEQQQKHKLINVFEMSTEFSERFEALATAAFLRAWNNFLSLLNFNRRSQLQLELLPLRKVYDYCAFMGMSLNDQQCNAGSRISAWDELRRLSFSIYTQPRLVHLNIAQEVLSKSMTKFGTAEKIKDIFLTLGDNMFLLKQNCSPFLLAPERNIHFLSHGSSNPSTTSGSGNTGGSFGGQHSGGHKLQLLSPDERILFLAYCLIADGKWLCASVTDERGSLLDTTLINLNVPSEDTLPPLEQQKEWKHKERHSQIADALQRLWLFVRCVMLGQEVHQWRLVINRMGKLGHTEFKIWNDLLSKRSLKAYNSSLKNNQSNSDGLSASTSFLNNCLSCSNSHGSHETPAILSACLVSTEGEPHLRVFGSPCASANSLDSQSPGNVGVSNTNSNTSNVIGSSSTSNIGNSASTKTGGSKGAGRHSLLQAQQWAAVQQQLQASPDDRSLTHIIVFPTILNVSCQQQEDIMHGGIDDDVFADFLGNCFGGEGAPDGMELVEDLVFDEGPRNEEEAPIDNQPMAIGYTITTAPVWPLSAIGSSLSLDCGLSDAFWYNCPPAARHRRLTHLKSSLHINSTNLLQTDDYQQTTGKNVGTSGNQQSGNATTGTDKLAPNPLDLPNTDDILRYVLERQNALSWLNLDPVSGSRYSCLPIHMQAIHRLAESIGAIFGSS</sequence>
<evidence type="ECO:0000259" key="12">
    <source>
        <dbReference type="Pfam" id="PF06333"/>
    </source>
</evidence>
<feature type="region of interest" description="Disordered" evidence="11">
    <location>
        <begin position="335"/>
        <end position="360"/>
    </location>
</feature>
<keyword evidence="5 9" id="KW-0805">Transcription regulation</keyword>
<keyword evidence="14" id="KW-1185">Reference proteome</keyword>
<dbReference type="WBParaSite" id="Minc3s01639g25272">
    <property type="protein sequence ID" value="Minc3s01639g25272"/>
    <property type="gene ID" value="Minc3s01639g25272"/>
</dbReference>
<keyword evidence="6 9" id="KW-0010">Activator</keyword>
<accession>A0A914MF25</accession>
<dbReference type="Proteomes" id="UP000887563">
    <property type="component" value="Unplaced"/>
</dbReference>
<feature type="compositionally biased region" description="Polar residues" evidence="11">
    <location>
        <begin position="2196"/>
        <end position="2211"/>
    </location>
</feature>
<evidence type="ECO:0000256" key="8">
    <source>
        <dbReference type="ARBA" id="ARBA00023242"/>
    </source>
</evidence>
<evidence type="ECO:0000256" key="3">
    <source>
        <dbReference type="ARBA" id="ARBA00019618"/>
    </source>
</evidence>
<keyword evidence="8 9" id="KW-0539">Nucleus</keyword>
<dbReference type="Pfam" id="PF06333">
    <property type="entry name" value="Med13_C"/>
    <property type="match status" value="1"/>
</dbReference>
<evidence type="ECO:0000259" key="13">
    <source>
        <dbReference type="Pfam" id="PF18296"/>
    </source>
</evidence>
<comment type="subunit">
    <text evidence="9">Component of the Mediator complex.</text>
</comment>
<dbReference type="InterPro" id="IPR009401">
    <property type="entry name" value="Med13_C"/>
</dbReference>
<feature type="region of interest" description="Disordered" evidence="11">
    <location>
        <begin position="2878"/>
        <end position="2907"/>
    </location>
</feature>